<keyword evidence="9" id="KW-0560">Oxidoreductase</keyword>
<evidence type="ECO:0000256" key="3">
    <source>
        <dbReference type="ARBA" id="ARBA00012668"/>
    </source>
</evidence>
<dbReference type="SFLD" id="SFLDG01168">
    <property type="entry name" value="Ferric_reductase_subgroup_(FRE"/>
    <property type="match status" value="1"/>
</dbReference>
<organism evidence="15 16">
    <name type="scientific">Aspergillus pseudoustus</name>
    <dbReference type="NCBI Taxonomy" id="1810923"/>
    <lineage>
        <taxon>Eukaryota</taxon>
        <taxon>Fungi</taxon>
        <taxon>Dikarya</taxon>
        <taxon>Ascomycota</taxon>
        <taxon>Pezizomycotina</taxon>
        <taxon>Eurotiomycetes</taxon>
        <taxon>Eurotiomycetidae</taxon>
        <taxon>Eurotiales</taxon>
        <taxon>Aspergillaceae</taxon>
        <taxon>Aspergillus</taxon>
        <taxon>Aspergillus subgen. Nidulantes</taxon>
    </lineage>
</organism>
<dbReference type="InterPro" id="IPR017938">
    <property type="entry name" value="Riboflavin_synthase-like_b-brl"/>
</dbReference>
<dbReference type="InterPro" id="IPR013121">
    <property type="entry name" value="Fe_red_NAD-bd_6"/>
</dbReference>
<name>A0ABR4INI8_9EURO</name>
<keyword evidence="5" id="KW-1003">Cell membrane</keyword>
<feature type="transmembrane region" description="Helical" evidence="13">
    <location>
        <begin position="183"/>
        <end position="200"/>
    </location>
</feature>
<dbReference type="InterPro" id="IPR051410">
    <property type="entry name" value="Ferric/Cupric_Reductase"/>
</dbReference>
<protein>
    <recommendedName>
        <fullName evidence="3">ferric-chelate reductase (NADPH)</fullName>
        <ecNumber evidence="3">1.16.1.9</ecNumber>
    </recommendedName>
</protein>
<gene>
    <name evidence="15" type="ORF">BJY01DRAFT_240698</name>
</gene>
<feature type="transmembrane region" description="Helical" evidence="13">
    <location>
        <begin position="250"/>
        <end position="268"/>
    </location>
</feature>
<evidence type="ECO:0000256" key="2">
    <source>
        <dbReference type="ARBA" id="ARBA00006278"/>
    </source>
</evidence>
<dbReference type="CDD" id="cd06186">
    <property type="entry name" value="NOX_Duox_like_FAD_NADP"/>
    <property type="match status" value="1"/>
</dbReference>
<evidence type="ECO:0000313" key="15">
    <source>
        <dbReference type="EMBL" id="KAL2829338.1"/>
    </source>
</evidence>
<dbReference type="PANTHER" id="PTHR32361">
    <property type="entry name" value="FERRIC/CUPRIC REDUCTASE TRANSMEMBRANE COMPONENT"/>
    <property type="match status" value="1"/>
</dbReference>
<evidence type="ECO:0000313" key="16">
    <source>
        <dbReference type="Proteomes" id="UP001610446"/>
    </source>
</evidence>
<dbReference type="SUPFAM" id="SSF63380">
    <property type="entry name" value="Riboflavin synthase domain-like"/>
    <property type="match status" value="1"/>
</dbReference>
<keyword evidence="11 13" id="KW-0472">Membrane</keyword>
<dbReference type="InterPro" id="IPR013112">
    <property type="entry name" value="FAD-bd_8"/>
</dbReference>
<feature type="transmembrane region" description="Helical" evidence="13">
    <location>
        <begin position="113"/>
        <end position="132"/>
    </location>
</feature>
<keyword evidence="16" id="KW-1185">Reference proteome</keyword>
<dbReference type="SFLD" id="SFLDS00052">
    <property type="entry name" value="Ferric_Reductase_Domain"/>
    <property type="match status" value="1"/>
</dbReference>
<evidence type="ECO:0000256" key="4">
    <source>
        <dbReference type="ARBA" id="ARBA00022448"/>
    </source>
</evidence>
<keyword evidence="10" id="KW-0406">Ion transport</keyword>
<keyword evidence="6 13" id="KW-0812">Transmembrane</keyword>
<feature type="transmembrane region" description="Helical" evidence="13">
    <location>
        <begin position="25"/>
        <end position="46"/>
    </location>
</feature>
<keyword evidence="7" id="KW-0249">Electron transport</keyword>
<evidence type="ECO:0000256" key="8">
    <source>
        <dbReference type="ARBA" id="ARBA00022989"/>
    </source>
</evidence>
<keyword evidence="4" id="KW-0813">Transport</keyword>
<dbReference type="PANTHER" id="PTHR32361:SF24">
    <property type="entry name" value="REDUCTASE, PUTATIVE (AFU_ORTHOLOGUE AFUA_3G10820)-RELATED"/>
    <property type="match status" value="1"/>
</dbReference>
<dbReference type="Pfam" id="PF01794">
    <property type="entry name" value="Ferric_reduct"/>
    <property type="match status" value="1"/>
</dbReference>
<evidence type="ECO:0000256" key="10">
    <source>
        <dbReference type="ARBA" id="ARBA00023065"/>
    </source>
</evidence>
<dbReference type="Gene3D" id="3.40.50.80">
    <property type="entry name" value="Nucleotide-binding domain of ferredoxin-NADP reductase (FNR) module"/>
    <property type="match status" value="1"/>
</dbReference>
<dbReference type="Proteomes" id="UP001610446">
    <property type="component" value="Unassembled WGS sequence"/>
</dbReference>
<evidence type="ECO:0000256" key="6">
    <source>
        <dbReference type="ARBA" id="ARBA00022692"/>
    </source>
</evidence>
<feature type="transmembrane region" description="Helical" evidence="13">
    <location>
        <begin position="144"/>
        <end position="162"/>
    </location>
</feature>
<accession>A0ABR4INI8</accession>
<evidence type="ECO:0000256" key="1">
    <source>
        <dbReference type="ARBA" id="ARBA00004651"/>
    </source>
</evidence>
<evidence type="ECO:0000256" key="13">
    <source>
        <dbReference type="SAM" id="Phobius"/>
    </source>
</evidence>
<keyword evidence="8 13" id="KW-1133">Transmembrane helix</keyword>
<feature type="domain" description="FAD-binding FR-type" evidence="14">
    <location>
        <begin position="301"/>
        <end position="423"/>
    </location>
</feature>
<dbReference type="InterPro" id="IPR013130">
    <property type="entry name" value="Fe3_Rdtase_TM_dom"/>
</dbReference>
<dbReference type="InterPro" id="IPR017927">
    <property type="entry name" value="FAD-bd_FR_type"/>
</dbReference>
<dbReference type="EC" id="1.16.1.9" evidence="3"/>
<evidence type="ECO:0000256" key="12">
    <source>
        <dbReference type="ARBA" id="ARBA00048483"/>
    </source>
</evidence>
<comment type="subcellular location">
    <subcellularLocation>
        <location evidence="1">Cell membrane</location>
        <topology evidence="1">Multi-pass membrane protein</topology>
    </subcellularLocation>
</comment>
<evidence type="ECO:0000256" key="5">
    <source>
        <dbReference type="ARBA" id="ARBA00022475"/>
    </source>
</evidence>
<sequence length="593" mass="67117">MKVDQRHNHRDNPQDLYYQQVDMDLAHYALLAFGCFAGLLLIWRALFGLSCYLRQVACPTNDRQQFFVPASKWIAAARVHFLYAPLLRTRHHCELRLSRAINMGTLPSRSQSCVVLGILAMNVALCTVNVPYHTDLAPAVVRRRAGTMATMNLIPVVLMAGRNNPLICFLRISYDTFNLLHRWLARIVVLECFAHVFAWCIPKARHGGWDAVREAFRGSWFLQTGLIAASSFVFLLVHSPSPIRHAFYETFLHLHIAIVAVAFIFAGIHVEGHAAQKFLLAAIVLWGIERAARIARILYRNGSRSPTTAVIEYLQDDLLKVALHIPRPWHITPGQHLYLYIPSISLWTSHPFSVCWSEDRKMLDTRDTEKNNNEKCQQETIYILIRRRTGFTETLARRVRRSVNQTLSVHAIVEGPYGAIHSLDSYGTVVLFAGGVGITHHLLYLRRLVRGQVDGTAAAKRITLVWVVRLLGDVESVEDWVGSILRIGKAREEEESTSRNWTSARVLRILIYATGVCDNTDESSHIGLDQGEKQVFSGRPSLEKVLAWEVENQVGAMGVLCCGPGGLSDDVRRVCREAQSRSRIDFFEESFTW</sequence>
<dbReference type="Pfam" id="PF08030">
    <property type="entry name" value="NAD_binding_6"/>
    <property type="match status" value="1"/>
</dbReference>
<evidence type="ECO:0000256" key="7">
    <source>
        <dbReference type="ARBA" id="ARBA00022982"/>
    </source>
</evidence>
<evidence type="ECO:0000259" key="14">
    <source>
        <dbReference type="PROSITE" id="PS51384"/>
    </source>
</evidence>
<feature type="transmembrane region" description="Helical" evidence="13">
    <location>
        <begin position="220"/>
        <end position="238"/>
    </location>
</feature>
<comment type="similarity">
    <text evidence="2">Belongs to the ferric reductase (FRE) family.</text>
</comment>
<dbReference type="PROSITE" id="PS51384">
    <property type="entry name" value="FAD_FR"/>
    <property type="match status" value="1"/>
</dbReference>
<comment type="catalytic activity">
    <reaction evidence="12">
        <text>2 a Fe(II)-siderophore + NADP(+) + H(+) = 2 a Fe(III)-siderophore + NADPH</text>
        <dbReference type="Rhea" id="RHEA:28795"/>
        <dbReference type="Rhea" id="RHEA-COMP:11342"/>
        <dbReference type="Rhea" id="RHEA-COMP:11344"/>
        <dbReference type="ChEBI" id="CHEBI:15378"/>
        <dbReference type="ChEBI" id="CHEBI:29033"/>
        <dbReference type="ChEBI" id="CHEBI:29034"/>
        <dbReference type="ChEBI" id="CHEBI:57783"/>
        <dbReference type="ChEBI" id="CHEBI:58349"/>
        <dbReference type="EC" id="1.16.1.9"/>
    </reaction>
</comment>
<evidence type="ECO:0000256" key="9">
    <source>
        <dbReference type="ARBA" id="ARBA00023002"/>
    </source>
</evidence>
<dbReference type="PROSITE" id="PS51257">
    <property type="entry name" value="PROKAR_LIPOPROTEIN"/>
    <property type="match status" value="1"/>
</dbReference>
<evidence type="ECO:0000256" key="11">
    <source>
        <dbReference type="ARBA" id="ARBA00023136"/>
    </source>
</evidence>
<dbReference type="InterPro" id="IPR039261">
    <property type="entry name" value="FNR_nucleotide-bd"/>
</dbReference>
<proteinExistence type="inferred from homology"/>
<reference evidence="15 16" key="1">
    <citation type="submission" date="2024-07" db="EMBL/GenBank/DDBJ databases">
        <title>Section-level genome sequencing and comparative genomics of Aspergillus sections Usti and Cavernicolus.</title>
        <authorList>
            <consortium name="Lawrence Berkeley National Laboratory"/>
            <person name="Nybo J.L."/>
            <person name="Vesth T.C."/>
            <person name="Theobald S."/>
            <person name="Frisvad J.C."/>
            <person name="Larsen T.O."/>
            <person name="Kjaerboelling I."/>
            <person name="Rothschild-Mancinelli K."/>
            <person name="Lyhne E.K."/>
            <person name="Kogle M.E."/>
            <person name="Barry K."/>
            <person name="Clum A."/>
            <person name="Na H."/>
            <person name="Ledsgaard L."/>
            <person name="Lin J."/>
            <person name="Lipzen A."/>
            <person name="Kuo A."/>
            <person name="Riley R."/>
            <person name="Mondo S."/>
            <person name="Labutti K."/>
            <person name="Haridas S."/>
            <person name="Pangalinan J."/>
            <person name="Salamov A.A."/>
            <person name="Simmons B.A."/>
            <person name="Magnuson J.K."/>
            <person name="Chen J."/>
            <person name="Drula E."/>
            <person name="Henrissat B."/>
            <person name="Wiebenga A."/>
            <person name="Lubbers R.J."/>
            <person name="Gomes A.C."/>
            <person name="Makela M.R."/>
            <person name="Stajich J."/>
            <person name="Grigoriev I.V."/>
            <person name="Mortensen U.H."/>
            <person name="De Vries R.P."/>
            <person name="Baker S.E."/>
            <person name="Andersen M.R."/>
        </authorList>
    </citation>
    <scope>NUCLEOTIDE SEQUENCE [LARGE SCALE GENOMIC DNA]</scope>
    <source>
        <strain evidence="15 16">CBS 123904</strain>
    </source>
</reference>
<dbReference type="SUPFAM" id="SSF52343">
    <property type="entry name" value="Ferredoxin reductase-like, C-terminal NADP-linked domain"/>
    <property type="match status" value="1"/>
</dbReference>
<dbReference type="EMBL" id="JBFXLU010000337">
    <property type="protein sequence ID" value="KAL2829338.1"/>
    <property type="molecule type" value="Genomic_DNA"/>
</dbReference>
<comment type="caution">
    <text evidence="15">The sequence shown here is derived from an EMBL/GenBank/DDBJ whole genome shotgun (WGS) entry which is preliminary data.</text>
</comment>
<dbReference type="Pfam" id="PF08022">
    <property type="entry name" value="FAD_binding_8"/>
    <property type="match status" value="1"/>
</dbReference>